<evidence type="ECO:0000313" key="3">
    <source>
        <dbReference type="EMBL" id="JAG14896.1"/>
    </source>
</evidence>
<gene>
    <name evidence="2" type="ORF">CM83_3121</name>
    <name evidence="3" type="ORF">CM83_3123</name>
    <name evidence="4" type="ORF">g.404</name>
</gene>
<feature type="region of interest" description="Disordered" evidence="1">
    <location>
        <begin position="58"/>
        <end position="114"/>
    </location>
</feature>
<evidence type="ECO:0000313" key="4">
    <source>
        <dbReference type="EMBL" id="JAP96734.1"/>
    </source>
</evidence>
<organism evidence="3">
    <name type="scientific">Lygus hesperus</name>
    <name type="common">Western plant bug</name>
    <dbReference type="NCBI Taxonomy" id="30085"/>
    <lineage>
        <taxon>Eukaryota</taxon>
        <taxon>Metazoa</taxon>
        <taxon>Ecdysozoa</taxon>
        <taxon>Arthropoda</taxon>
        <taxon>Hexapoda</taxon>
        <taxon>Insecta</taxon>
        <taxon>Pterygota</taxon>
        <taxon>Neoptera</taxon>
        <taxon>Paraneoptera</taxon>
        <taxon>Hemiptera</taxon>
        <taxon>Heteroptera</taxon>
        <taxon>Panheteroptera</taxon>
        <taxon>Cimicomorpha</taxon>
        <taxon>Miridae</taxon>
        <taxon>Mirini</taxon>
        <taxon>Lygus</taxon>
    </lineage>
</organism>
<reference evidence="4" key="3">
    <citation type="journal article" date="2016" name="Gigascience">
        <title>De novo construction of an expanded transcriptome assembly for the western tarnished plant bug, Lygus hesperus.</title>
        <authorList>
            <person name="Tassone E.E."/>
            <person name="Geib S.M."/>
            <person name="Hall B."/>
            <person name="Fabrick J.A."/>
            <person name="Brent C.S."/>
            <person name="Hull J.J."/>
        </authorList>
    </citation>
    <scope>NUCLEOTIDE SEQUENCE</scope>
</reference>
<reference evidence="3" key="1">
    <citation type="journal article" date="2014" name="PLoS ONE">
        <title>Transcriptome-Based Identification of ABC Transporters in the Western Tarnished Plant Bug Lygus hesperus.</title>
        <authorList>
            <person name="Hull J.J."/>
            <person name="Chaney K."/>
            <person name="Geib S.M."/>
            <person name="Fabrick J.A."/>
            <person name="Brent C.S."/>
            <person name="Walsh D."/>
            <person name="Lavine L.C."/>
        </authorList>
    </citation>
    <scope>NUCLEOTIDE SEQUENCE</scope>
</reference>
<protein>
    <submittedName>
        <fullName evidence="3">Uncharacterized protein</fullName>
    </submittedName>
</protein>
<evidence type="ECO:0000313" key="2">
    <source>
        <dbReference type="EMBL" id="JAG14894.1"/>
    </source>
</evidence>
<sequence>MFATPAVSCTTPATVASPVAIQGCGCWDLCYPASHSPTGVPNHPAVLCSTTAQVESMHRSAGKPVPSPQPRSPVWTPELCTPAQSTQPAPHSSSRTIPRTTGEAGELAPLKMIL</sequence>
<dbReference type="EMBL" id="GBHO01028708">
    <property type="protein sequence ID" value="JAG14896.1"/>
    <property type="molecule type" value="Transcribed_RNA"/>
</dbReference>
<name>A0A0A9X5G1_LYGHE</name>
<dbReference type="EMBL" id="GBHO01028710">
    <property type="protein sequence ID" value="JAG14894.1"/>
    <property type="molecule type" value="Transcribed_RNA"/>
</dbReference>
<evidence type="ECO:0000256" key="1">
    <source>
        <dbReference type="SAM" id="MobiDB-lite"/>
    </source>
</evidence>
<accession>A0A0A9X5G1</accession>
<reference evidence="3" key="2">
    <citation type="submission" date="2014-07" db="EMBL/GenBank/DDBJ databases">
        <authorList>
            <person name="Hull J."/>
        </authorList>
    </citation>
    <scope>NUCLEOTIDE SEQUENCE</scope>
</reference>
<feature type="compositionally biased region" description="Polar residues" evidence="1">
    <location>
        <begin position="82"/>
        <end position="99"/>
    </location>
</feature>
<proteinExistence type="predicted"/>
<dbReference type="EMBL" id="GDHC01021894">
    <property type="protein sequence ID" value="JAP96734.1"/>
    <property type="molecule type" value="Transcribed_RNA"/>
</dbReference>
<dbReference type="AlphaFoldDB" id="A0A0A9X5G1"/>